<keyword evidence="2" id="KW-1185">Reference proteome</keyword>
<dbReference type="InterPro" id="IPR007750">
    <property type="entry name" value="DUF674"/>
</dbReference>
<dbReference type="OMA" id="CIGNIYR"/>
<proteinExistence type="predicted"/>
<evidence type="ECO:0000313" key="2">
    <source>
        <dbReference type="Proteomes" id="UP000222542"/>
    </source>
</evidence>
<dbReference type="AlphaFoldDB" id="A0A2G2ZCD7"/>
<organism evidence="1 2">
    <name type="scientific">Capsicum annuum</name>
    <name type="common">Capsicum pepper</name>
    <dbReference type="NCBI Taxonomy" id="4072"/>
    <lineage>
        <taxon>Eukaryota</taxon>
        <taxon>Viridiplantae</taxon>
        <taxon>Streptophyta</taxon>
        <taxon>Embryophyta</taxon>
        <taxon>Tracheophyta</taxon>
        <taxon>Spermatophyta</taxon>
        <taxon>Magnoliopsida</taxon>
        <taxon>eudicotyledons</taxon>
        <taxon>Gunneridae</taxon>
        <taxon>Pentapetalae</taxon>
        <taxon>asterids</taxon>
        <taxon>lamiids</taxon>
        <taxon>Solanales</taxon>
        <taxon>Solanaceae</taxon>
        <taxon>Solanoideae</taxon>
        <taxon>Capsiceae</taxon>
        <taxon>Capsicum</taxon>
    </lineage>
</organism>
<dbReference type="STRING" id="4072.A0A2G2ZCD7"/>
<dbReference type="EMBL" id="AYRZ02000006">
    <property type="protein sequence ID" value="PHT79648.1"/>
    <property type="molecule type" value="Genomic_DNA"/>
</dbReference>
<gene>
    <name evidence="1" type="ORF">T459_17700</name>
</gene>
<comment type="caution">
    <text evidence="1">The sequence shown here is derived from an EMBL/GenBank/DDBJ whole genome shotgun (WGS) entry which is preliminary data.</text>
</comment>
<evidence type="ECO:0000313" key="1">
    <source>
        <dbReference type="EMBL" id="PHT79648.1"/>
    </source>
</evidence>
<dbReference type="Proteomes" id="UP000222542">
    <property type="component" value="Unassembled WGS sequence"/>
</dbReference>
<dbReference type="PANTHER" id="PTHR33103">
    <property type="entry name" value="OS01G0153900 PROTEIN"/>
    <property type="match status" value="1"/>
</dbReference>
<dbReference type="Pfam" id="PF05056">
    <property type="entry name" value="DUF674"/>
    <property type="match status" value="4"/>
</dbReference>
<dbReference type="PANTHER" id="PTHR33103:SF108">
    <property type="entry name" value="DUF674 DOMAIN-CONTAINING PROTEIN"/>
    <property type="match status" value="1"/>
</dbReference>
<dbReference type="Gramene" id="PHT79648">
    <property type="protein sequence ID" value="PHT79648"/>
    <property type="gene ID" value="T459_17700"/>
</dbReference>
<reference evidence="1 2" key="2">
    <citation type="journal article" date="2017" name="Genome Biol.">
        <title>New reference genome sequences of hot pepper reveal the massive evolution of plant disease-resistance genes by retroduplication.</title>
        <authorList>
            <person name="Kim S."/>
            <person name="Park J."/>
            <person name="Yeom S.I."/>
            <person name="Kim Y.M."/>
            <person name="Seo E."/>
            <person name="Kim K.T."/>
            <person name="Kim M.S."/>
            <person name="Lee J.M."/>
            <person name="Cheong K."/>
            <person name="Shin H.S."/>
            <person name="Kim S.B."/>
            <person name="Han K."/>
            <person name="Lee J."/>
            <person name="Park M."/>
            <person name="Lee H.A."/>
            <person name="Lee H.Y."/>
            <person name="Lee Y."/>
            <person name="Oh S."/>
            <person name="Lee J.H."/>
            <person name="Choi E."/>
            <person name="Choi E."/>
            <person name="Lee S.E."/>
            <person name="Jeon J."/>
            <person name="Kim H."/>
            <person name="Choi G."/>
            <person name="Song H."/>
            <person name="Lee J."/>
            <person name="Lee S.C."/>
            <person name="Kwon J.K."/>
            <person name="Lee H.Y."/>
            <person name="Koo N."/>
            <person name="Hong Y."/>
            <person name="Kim R.W."/>
            <person name="Kang W.H."/>
            <person name="Huh J.H."/>
            <person name="Kang B.C."/>
            <person name="Yang T.J."/>
            <person name="Lee Y.H."/>
            <person name="Bennetzen J.L."/>
            <person name="Choi D."/>
        </authorList>
    </citation>
    <scope>NUCLEOTIDE SEQUENCE [LARGE SCALE GENOMIC DNA]</scope>
    <source>
        <strain evidence="2">cv. CM334</strain>
    </source>
</reference>
<name>A0A2G2ZCD7_CAPAN</name>
<sequence>MTTLSSKMQHLARRDALEIIEMAIAETKIQIEHEAFDRHQRYKKFVKEVVKYMVMDDLVVKPMSAVSSITSLKNFFNVNDFGALQEQVVQFGREEIAAMATSKTKLSMKLLIDLKAKKVLFAEVDKDFVDFLFHLLSLPVGAITNLLKEKGMNGCFPNLYQSVESLSDTYIQSKDIILRPKCPVGDSSVPLLLFKHLPTQKALYKCLSNCRYVTEDYDSNCPNCKKSMMYTVKIASPVAASTSGFVKEAVKYMVMDDLVVTPMSAVSSITALKHYFNVKDVGALQEEVVHFGKDEALKLLKLSLESKTILTSLFVSPVAAATKGFVKEDAISDTLRFAPLDIKNSCECFYMIAAESLHWPCNHVVRILPLQEHYLQCAAVSSPTRMTTSSGSKLSLKLLIDTKAEKVLFAEADKNCVDFLLRILSLPVSTVIRLLNKDGMSGCLSNLYESVENMNDIYIQSKDILSKPASSDNLFILLDDVPTQEKNTFYGCNNNVVPMTSYLCSNNNNNNVPVTCYGCNNNVPMTSYVRSNNNNNNNNNNNVPMTSYGCNNNNNVPAHMGHYGQNYTIFYSCSTYVTEDPNAICPNCGKCMSKKLNYIASRGVKGAVATKGGFVKEAATYMVMDDLVVKPMSTISSITLLSKFNIQNVSVLQEKVVYLGMKEALKMLKASFQSNTVLTSVFMSVTKRSRTE</sequence>
<protein>
    <submittedName>
        <fullName evidence="1">Uncharacterized protein</fullName>
    </submittedName>
</protein>
<reference evidence="1 2" key="1">
    <citation type="journal article" date="2014" name="Nat. Genet.">
        <title>Genome sequence of the hot pepper provides insights into the evolution of pungency in Capsicum species.</title>
        <authorList>
            <person name="Kim S."/>
            <person name="Park M."/>
            <person name="Yeom S.I."/>
            <person name="Kim Y.M."/>
            <person name="Lee J.M."/>
            <person name="Lee H.A."/>
            <person name="Seo E."/>
            <person name="Choi J."/>
            <person name="Cheong K."/>
            <person name="Kim K.T."/>
            <person name="Jung K."/>
            <person name="Lee G.W."/>
            <person name="Oh S.K."/>
            <person name="Bae C."/>
            <person name="Kim S.B."/>
            <person name="Lee H.Y."/>
            <person name="Kim S.Y."/>
            <person name="Kim M.S."/>
            <person name="Kang B.C."/>
            <person name="Jo Y.D."/>
            <person name="Yang H.B."/>
            <person name="Jeong H.J."/>
            <person name="Kang W.H."/>
            <person name="Kwon J.K."/>
            <person name="Shin C."/>
            <person name="Lim J.Y."/>
            <person name="Park J.H."/>
            <person name="Huh J.H."/>
            <person name="Kim J.S."/>
            <person name="Kim B.D."/>
            <person name="Cohen O."/>
            <person name="Paran I."/>
            <person name="Suh M.C."/>
            <person name="Lee S.B."/>
            <person name="Kim Y.K."/>
            <person name="Shin Y."/>
            <person name="Noh S.J."/>
            <person name="Park J."/>
            <person name="Seo Y.S."/>
            <person name="Kwon S.Y."/>
            <person name="Kim H.A."/>
            <person name="Park J.M."/>
            <person name="Kim H.J."/>
            <person name="Choi S.B."/>
            <person name="Bosland P.W."/>
            <person name="Reeves G."/>
            <person name="Jo S.H."/>
            <person name="Lee B.W."/>
            <person name="Cho H.T."/>
            <person name="Choi H.S."/>
            <person name="Lee M.S."/>
            <person name="Yu Y."/>
            <person name="Do Choi Y."/>
            <person name="Park B.S."/>
            <person name="van Deynze A."/>
            <person name="Ashrafi H."/>
            <person name="Hill T."/>
            <person name="Kim W.T."/>
            <person name="Pai H.S."/>
            <person name="Ahn H.K."/>
            <person name="Yeam I."/>
            <person name="Giovannoni J.J."/>
            <person name="Rose J.K."/>
            <person name="Sorensen I."/>
            <person name="Lee S.J."/>
            <person name="Kim R.W."/>
            <person name="Choi I.Y."/>
            <person name="Choi B.S."/>
            <person name="Lim J.S."/>
            <person name="Lee Y.H."/>
            <person name="Choi D."/>
        </authorList>
    </citation>
    <scope>NUCLEOTIDE SEQUENCE [LARGE SCALE GENOMIC DNA]</scope>
    <source>
        <strain evidence="2">cv. CM334</strain>
    </source>
</reference>
<accession>A0A2G2ZCD7</accession>